<dbReference type="Pfam" id="PF02894">
    <property type="entry name" value="GFO_IDH_MocA_C"/>
    <property type="match status" value="1"/>
</dbReference>
<name>A0ABS5LKJ3_9BACI</name>
<gene>
    <name evidence="4" type="ORF">J9317_19760</name>
</gene>
<feature type="domain" description="Gfo/Idh/MocA-like oxidoreductase C-terminal" evidence="3">
    <location>
        <begin position="138"/>
        <end position="336"/>
    </location>
</feature>
<evidence type="ECO:0000256" key="1">
    <source>
        <dbReference type="ARBA" id="ARBA00010928"/>
    </source>
</evidence>
<dbReference type="RefSeq" id="WP_211561784.1">
    <property type="nucleotide sequence ID" value="NZ_JAGVRK010000001.1"/>
</dbReference>
<keyword evidence="5" id="KW-1185">Reference proteome</keyword>
<evidence type="ECO:0000259" key="2">
    <source>
        <dbReference type="Pfam" id="PF01408"/>
    </source>
</evidence>
<evidence type="ECO:0000259" key="3">
    <source>
        <dbReference type="Pfam" id="PF02894"/>
    </source>
</evidence>
<dbReference type="PANTHER" id="PTHR43708">
    <property type="entry name" value="CONSERVED EXPRESSED OXIDOREDUCTASE (EUROFUNG)"/>
    <property type="match status" value="1"/>
</dbReference>
<protein>
    <submittedName>
        <fullName evidence="4">Oxidoreductase</fullName>
    </submittedName>
</protein>
<dbReference type="Pfam" id="PF01408">
    <property type="entry name" value="GFO_IDH_MocA"/>
    <property type="match status" value="1"/>
</dbReference>
<reference evidence="4 5" key="1">
    <citation type="submission" date="2021-04" db="EMBL/GenBank/DDBJ databases">
        <title>Metabacillus sp. strain KIGAM252 whole genome sequence.</title>
        <authorList>
            <person name="Seo M.-J."/>
            <person name="Cho E.-S."/>
            <person name="Hwang C.Y."/>
            <person name="Yoon D.J."/>
        </authorList>
    </citation>
    <scope>NUCLEOTIDE SEQUENCE [LARGE SCALE GENOMIC DNA]</scope>
    <source>
        <strain evidence="4 5">KIGAM252</strain>
    </source>
</reference>
<feature type="domain" description="Gfo/Idh/MocA-like oxidoreductase N-terminal" evidence="2">
    <location>
        <begin position="4"/>
        <end position="121"/>
    </location>
</feature>
<evidence type="ECO:0000313" key="5">
    <source>
        <dbReference type="Proteomes" id="UP000682403"/>
    </source>
</evidence>
<dbReference type="Gene3D" id="3.40.50.720">
    <property type="entry name" value="NAD(P)-binding Rossmann-like Domain"/>
    <property type="match status" value="1"/>
</dbReference>
<dbReference type="InterPro" id="IPR000683">
    <property type="entry name" value="Gfo/Idh/MocA-like_OxRdtase_N"/>
</dbReference>
<accession>A0ABS5LKJ3</accession>
<proteinExistence type="inferred from homology"/>
<organism evidence="4 5">
    <name type="scientific">Metabacillus flavus</name>
    <dbReference type="NCBI Taxonomy" id="2823519"/>
    <lineage>
        <taxon>Bacteria</taxon>
        <taxon>Bacillati</taxon>
        <taxon>Bacillota</taxon>
        <taxon>Bacilli</taxon>
        <taxon>Bacillales</taxon>
        <taxon>Bacillaceae</taxon>
        <taxon>Metabacillus</taxon>
    </lineage>
</organism>
<dbReference type="Gene3D" id="3.30.360.10">
    <property type="entry name" value="Dihydrodipicolinate Reductase, domain 2"/>
    <property type="match status" value="1"/>
</dbReference>
<dbReference type="NCBIfam" id="NF007574">
    <property type="entry name" value="PRK10206.1"/>
    <property type="match status" value="1"/>
</dbReference>
<dbReference type="Proteomes" id="UP000682403">
    <property type="component" value="Unassembled WGS sequence"/>
</dbReference>
<comment type="caution">
    <text evidence="4">The sequence shown here is derived from an EMBL/GenBank/DDBJ whole genome shotgun (WGS) entry which is preliminary data.</text>
</comment>
<dbReference type="SUPFAM" id="SSF51735">
    <property type="entry name" value="NAD(P)-binding Rossmann-fold domains"/>
    <property type="match status" value="1"/>
</dbReference>
<comment type="similarity">
    <text evidence="1">Belongs to the Gfo/Idh/MocA family.</text>
</comment>
<dbReference type="PANTHER" id="PTHR43708:SF7">
    <property type="entry name" value="OXIDOREDUCTASE"/>
    <property type="match status" value="1"/>
</dbReference>
<dbReference type="InterPro" id="IPR051317">
    <property type="entry name" value="Gfo/Idh/MocA_oxidoreduct"/>
</dbReference>
<dbReference type="InterPro" id="IPR004104">
    <property type="entry name" value="Gfo/Idh/MocA-like_OxRdtase_C"/>
</dbReference>
<sequence length="352" mass="40420">MTLKMGFIGFGKSTTIFHLPYVLIRNQYEVKKIYSRTAKPDMEKPYREKNIEFVYELAQLLDDKEISLITICTSHDTHYEFAKACLQHGKNVLVEKPFCFTGDAAKELLELAAVKGLVIMPYQNRRFDSDFLALQEVMDSGRLGKVTEIESHFDYYNPDAPDANSSSRYNGAVYGLGVHLIDQAVSLFGRPEKVYYDIRSVRNSNNADDYFHIELFYSQLKFILKMSHLVKAPYPKFLAHGTNGSFMKYGIDQQEKDLFAGRTPDESGFGEDPQNAYAKIAYSENGNDHQESWTTPKGDYGRIYDLLYETIVHHQPKPVTDEEILTVIEIMERGVNGENPKVLNLQREFPRQ</sequence>
<dbReference type="InterPro" id="IPR036291">
    <property type="entry name" value="NAD(P)-bd_dom_sf"/>
</dbReference>
<evidence type="ECO:0000313" key="4">
    <source>
        <dbReference type="EMBL" id="MBS2970983.1"/>
    </source>
</evidence>
<dbReference type="EMBL" id="JAGVRK010000001">
    <property type="protein sequence ID" value="MBS2970983.1"/>
    <property type="molecule type" value="Genomic_DNA"/>
</dbReference>